<protein>
    <recommendedName>
        <fullName evidence="14">Cytochrome c oxidase polypeptide VIa</fullName>
    </recommendedName>
</protein>
<keyword evidence="4 11" id="KW-0812">Transmembrane</keyword>
<dbReference type="GO" id="GO:0005743">
    <property type="term" value="C:mitochondrial inner membrane"/>
    <property type="evidence" value="ECO:0007669"/>
    <property type="project" value="UniProtKB-SubCell"/>
</dbReference>
<evidence type="ECO:0000256" key="1">
    <source>
        <dbReference type="ARBA" id="ARBA00004434"/>
    </source>
</evidence>
<evidence type="ECO:0000256" key="2">
    <source>
        <dbReference type="ARBA" id="ARBA00004673"/>
    </source>
</evidence>
<dbReference type="Proteomes" id="UP001154078">
    <property type="component" value="Chromosome 7"/>
</dbReference>
<evidence type="ECO:0000313" key="12">
    <source>
        <dbReference type="EMBL" id="CAH0561169.1"/>
    </source>
</evidence>
<dbReference type="FunFam" id="4.10.95.10:FF:000001">
    <property type="entry name" value="Cytochrome c oxidase subunit 6A, mitochondrial"/>
    <property type="match status" value="1"/>
</dbReference>
<reference evidence="12" key="1">
    <citation type="submission" date="2021-12" db="EMBL/GenBank/DDBJ databases">
        <authorList>
            <person name="King R."/>
        </authorList>
    </citation>
    <scope>NUCLEOTIDE SEQUENCE</scope>
</reference>
<evidence type="ECO:0000256" key="7">
    <source>
        <dbReference type="ARBA" id="ARBA00022989"/>
    </source>
</evidence>
<accession>A0A9P0BAD6</accession>
<dbReference type="Pfam" id="PF02046">
    <property type="entry name" value="COX6A"/>
    <property type="match status" value="1"/>
</dbReference>
<dbReference type="PANTHER" id="PTHR11504">
    <property type="entry name" value="CYTOCHROME C OXIDASE POLYPEPTIDE VIA"/>
    <property type="match status" value="1"/>
</dbReference>
<evidence type="ECO:0000256" key="10">
    <source>
        <dbReference type="RuleBase" id="RU004396"/>
    </source>
</evidence>
<evidence type="ECO:0000256" key="8">
    <source>
        <dbReference type="ARBA" id="ARBA00023128"/>
    </source>
</evidence>
<name>A0A9P0BAD6_BRAAE</name>
<dbReference type="GO" id="GO:0030234">
    <property type="term" value="F:enzyme regulator activity"/>
    <property type="evidence" value="ECO:0007669"/>
    <property type="project" value="TreeGrafter"/>
</dbReference>
<dbReference type="AlphaFoldDB" id="A0A9P0BAD6"/>
<evidence type="ECO:0008006" key="14">
    <source>
        <dbReference type="Google" id="ProtNLM"/>
    </source>
</evidence>
<dbReference type="EMBL" id="OV121138">
    <property type="protein sequence ID" value="CAH0561169.1"/>
    <property type="molecule type" value="Genomic_DNA"/>
</dbReference>
<keyword evidence="9 11" id="KW-0472">Membrane</keyword>
<sequence length="120" mass="13982">MAQSTVFRRLFQTTVQDFAKCERPQDPPHKGGGYKIYKKLVFLVGLPAVLMAAAYTYMSHQRCHHERPEFVKYPYLRIRSKRYPWGDGNRTFFHNCEVNALPDGYEDCEKCDDDEAAPSE</sequence>
<evidence type="ECO:0000256" key="9">
    <source>
        <dbReference type="ARBA" id="ARBA00023136"/>
    </source>
</evidence>
<evidence type="ECO:0000256" key="3">
    <source>
        <dbReference type="ARBA" id="ARBA00005553"/>
    </source>
</evidence>
<dbReference type="OrthoDB" id="5947505at2759"/>
<keyword evidence="13" id="KW-1185">Reference proteome</keyword>
<dbReference type="GO" id="GO:0006123">
    <property type="term" value="P:mitochondrial electron transport, cytochrome c to oxygen"/>
    <property type="evidence" value="ECO:0007669"/>
    <property type="project" value="TreeGrafter"/>
</dbReference>
<evidence type="ECO:0000256" key="4">
    <source>
        <dbReference type="ARBA" id="ARBA00022692"/>
    </source>
</evidence>
<dbReference type="Gene3D" id="4.10.95.10">
    <property type="entry name" value="Cytochrome c oxidase, subunit VIa"/>
    <property type="match status" value="1"/>
</dbReference>
<comment type="subcellular location">
    <subcellularLocation>
        <location evidence="1">Mitochondrion inner membrane</location>
        <topology evidence="1">Single-pass membrane protein</topology>
    </subcellularLocation>
</comment>
<keyword evidence="7 11" id="KW-1133">Transmembrane helix</keyword>
<keyword evidence="6" id="KW-0809">Transit peptide</keyword>
<dbReference type="SUPFAM" id="SSF81411">
    <property type="entry name" value="Mitochondrial cytochrome c oxidase subunit VIa"/>
    <property type="match status" value="1"/>
</dbReference>
<keyword evidence="5" id="KW-0999">Mitochondrion inner membrane</keyword>
<evidence type="ECO:0000256" key="5">
    <source>
        <dbReference type="ARBA" id="ARBA00022792"/>
    </source>
</evidence>
<feature type="transmembrane region" description="Helical" evidence="11">
    <location>
        <begin position="40"/>
        <end position="58"/>
    </location>
</feature>
<comment type="pathway">
    <text evidence="2">Energy metabolism; oxidative phosphorylation.</text>
</comment>
<evidence type="ECO:0000313" key="13">
    <source>
        <dbReference type="Proteomes" id="UP001154078"/>
    </source>
</evidence>
<dbReference type="InterPro" id="IPR036418">
    <property type="entry name" value="Cyt_c_oxidase_su6a_sf"/>
</dbReference>
<gene>
    <name evidence="12" type="ORF">MELIAE_LOCUS10774</name>
</gene>
<proteinExistence type="inferred from homology"/>
<evidence type="ECO:0000256" key="6">
    <source>
        <dbReference type="ARBA" id="ARBA00022946"/>
    </source>
</evidence>
<evidence type="ECO:0000256" key="11">
    <source>
        <dbReference type="SAM" id="Phobius"/>
    </source>
</evidence>
<dbReference type="PANTHER" id="PTHR11504:SF0">
    <property type="entry name" value="CYTOCHROME C OXIDASE SUBUNIT"/>
    <property type="match status" value="1"/>
</dbReference>
<dbReference type="InterPro" id="IPR001349">
    <property type="entry name" value="Cyt_c_oxidase_su6a"/>
</dbReference>
<organism evidence="12 13">
    <name type="scientific">Brassicogethes aeneus</name>
    <name type="common">Rape pollen beetle</name>
    <name type="synonym">Meligethes aeneus</name>
    <dbReference type="NCBI Taxonomy" id="1431903"/>
    <lineage>
        <taxon>Eukaryota</taxon>
        <taxon>Metazoa</taxon>
        <taxon>Ecdysozoa</taxon>
        <taxon>Arthropoda</taxon>
        <taxon>Hexapoda</taxon>
        <taxon>Insecta</taxon>
        <taxon>Pterygota</taxon>
        <taxon>Neoptera</taxon>
        <taxon>Endopterygota</taxon>
        <taxon>Coleoptera</taxon>
        <taxon>Polyphaga</taxon>
        <taxon>Cucujiformia</taxon>
        <taxon>Nitidulidae</taxon>
        <taxon>Meligethinae</taxon>
        <taxon>Brassicogethes</taxon>
    </lineage>
</organism>
<keyword evidence="8" id="KW-0496">Mitochondrion</keyword>
<comment type="similarity">
    <text evidence="3 10">Belongs to the cytochrome c oxidase subunit 6A family.</text>
</comment>